<evidence type="ECO:0008006" key="3">
    <source>
        <dbReference type="Google" id="ProtNLM"/>
    </source>
</evidence>
<dbReference type="EMBL" id="JANQBD010000006">
    <property type="protein sequence ID" value="MCR8631548.1"/>
    <property type="molecule type" value="Genomic_DNA"/>
</dbReference>
<name>A0ABT1YEC2_9BACL</name>
<dbReference type="RefSeq" id="WP_258213146.1">
    <property type="nucleotide sequence ID" value="NZ_JANQBD010000006.1"/>
</dbReference>
<evidence type="ECO:0000313" key="1">
    <source>
        <dbReference type="EMBL" id="MCR8631548.1"/>
    </source>
</evidence>
<proteinExistence type="predicted"/>
<accession>A0ABT1YEC2</accession>
<keyword evidence="2" id="KW-1185">Reference proteome</keyword>
<gene>
    <name evidence="1" type="ORF">NV381_10075</name>
</gene>
<dbReference type="Proteomes" id="UP001300012">
    <property type="component" value="Unassembled WGS sequence"/>
</dbReference>
<sequence>MEGTSRILLSTEEQQAAVESISLSIQELSIMAEELQASIGRFKV</sequence>
<evidence type="ECO:0000313" key="2">
    <source>
        <dbReference type="Proteomes" id="UP001300012"/>
    </source>
</evidence>
<reference evidence="1 2" key="1">
    <citation type="submission" date="2022-08" db="EMBL/GenBank/DDBJ databases">
        <title>Paenibacillus endoradicis sp. nov., Paenibacillus radicibacter sp. nov and Paenibacillus pararadicis sp. nov., three cold-adapted plant growth-promoting bacteria isolated from root of Larix gmelinii in Great Khingan.</title>
        <authorList>
            <person name="Xue H."/>
        </authorList>
    </citation>
    <scope>NUCLEOTIDE SEQUENCE [LARGE SCALE GENOMIC DNA]</scope>
    <source>
        <strain evidence="1 2">N5-1-1-5</strain>
    </source>
</reference>
<protein>
    <recommendedName>
        <fullName evidence="3">Methyl-accepting chemotaxis protein</fullName>
    </recommendedName>
</protein>
<comment type="caution">
    <text evidence="1">The sequence shown here is derived from an EMBL/GenBank/DDBJ whole genome shotgun (WGS) entry which is preliminary data.</text>
</comment>
<organism evidence="1 2">
    <name type="scientific">Paenibacillus radicis</name>
    <name type="common">ex Xue et al. 2023</name>
    <dbReference type="NCBI Taxonomy" id="2972489"/>
    <lineage>
        <taxon>Bacteria</taxon>
        <taxon>Bacillati</taxon>
        <taxon>Bacillota</taxon>
        <taxon>Bacilli</taxon>
        <taxon>Bacillales</taxon>
        <taxon>Paenibacillaceae</taxon>
        <taxon>Paenibacillus</taxon>
    </lineage>
</organism>